<dbReference type="AlphaFoldDB" id="A0ABD0M3M2"/>
<gene>
    <name evidence="1" type="ORF">BaRGS_00002478</name>
</gene>
<accession>A0ABD0M3M2</accession>
<name>A0ABD0M3M2_9CAEN</name>
<evidence type="ECO:0000313" key="2">
    <source>
        <dbReference type="Proteomes" id="UP001519460"/>
    </source>
</evidence>
<keyword evidence="2" id="KW-1185">Reference proteome</keyword>
<evidence type="ECO:0000313" key="1">
    <source>
        <dbReference type="EMBL" id="KAK7506366.1"/>
    </source>
</evidence>
<sequence>MRRGGMTSTSLCDTQRAVRQHTETQRHVCSTAQVSATAVVLIETHLTERVAPRVCA</sequence>
<feature type="non-terminal residue" evidence="1">
    <location>
        <position position="56"/>
    </location>
</feature>
<dbReference type="Proteomes" id="UP001519460">
    <property type="component" value="Unassembled WGS sequence"/>
</dbReference>
<proteinExistence type="predicted"/>
<dbReference type="EMBL" id="JACVVK020000007">
    <property type="protein sequence ID" value="KAK7506366.1"/>
    <property type="molecule type" value="Genomic_DNA"/>
</dbReference>
<protein>
    <submittedName>
        <fullName evidence="1">Uncharacterized protein</fullName>
    </submittedName>
</protein>
<comment type="caution">
    <text evidence="1">The sequence shown here is derived from an EMBL/GenBank/DDBJ whole genome shotgun (WGS) entry which is preliminary data.</text>
</comment>
<reference evidence="1 2" key="1">
    <citation type="journal article" date="2023" name="Sci. Data">
        <title>Genome assembly of the Korean intertidal mud-creeper Batillaria attramentaria.</title>
        <authorList>
            <person name="Patra A.K."/>
            <person name="Ho P.T."/>
            <person name="Jun S."/>
            <person name="Lee S.J."/>
            <person name="Kim Y."/>
            <person name="Won Y.J."/>
        </authorList>
    </citation>
    <scope>NUCLEOTIDE SEQUENCE [LARGE SCALE GENOMIC DNA]</scope>
    <source>
        <strain evidence="1">Wonlab-2016</strain>
    </source>
</reference>
<organism evidence="1 2">
    <name type="scientific">Batillaria attramentaria</name>
    <dbReference type="NCBI Taxonomy" id="370345"/>
    <lineage>
        <taxon>Eukaryota</taxon>
        <taxon>Metazoa</taxon>
        <taxon>Spiralia</taxon>
        <taxon>Lophotrochozoa</taxon>
        <taxon>Mollusca</taxon>
        <taxon>Gastropoda</taxon>
        <taxon>Caenogastropoda</taxon>
        <taxon>Sorbeoconcha</taxon>
        <taxon>Cerithioidea</taxon>
        <taxon>Batillariidae</taxon>
        <taxon>Batillaria</taxon>
    </lineage>
</organism>